<feature type="domain" description="Ketopantoate reductase N-terminal" evidence="11">
    <location>
        <begin position="3"/>
        <end position="142"/>
    </location>
</feature>
<name>A0ABW1VMD0_9GAMM</name>
<dbReference type="PANTHER" id="PTHR43765">
    <property type="entry name" value="2-DEHYDROPANTOATE 2-REDUCTASE-RELATED"/>
    <property type="match status" value="1"/>
</dbReference>
<feature type="domain" description="Ketopantoate reductase C-terminal" evidence="12">
    <location>
        <begin position="168"/>
        <end position="289"/>
    </location>
</feature>
<reference evidence="14" key="1">
    <citation type="journal article" date="2019" name="Int. J. Syst. Evol. Microbiol.">
        <title>The Global Catalogue of Microorganisms (GCM) 10K type strain sequencing project: providing services to taxonomists for standard genome sequencing and annotation.</title>
        <authorList>
            <consortium name="The Broad Institute Genomics Platform"/>
            <consortium name="The Broad Institute Genome Sequencing Center for Infectious Disease"/>
            <person name="Wu L."/>
            <person name="Ma J."/>
        </authorList>
    </citation>
    <scope>NUCLEOTIDE SEQUENCE [LARGE SCALE GENOMIC DNA]</scope>
    <source>
        <strain evidence="14">CGMCC 4.1530</strain>
    </source>
</reference>
<comment type="function">
    <text evidence="10">Catalyzes the NADPH-dependent reduction of ketopantoate into pantoic acid.</text>
</comment>
<dbReference type="PANTHER" id="PTHR43765:SF2">
    <property type="entry name" value="2-DEHYDROPANTOATE 2-REDUCTASE"/>
    <property type="match status" value="1"/>
</dbReference>
<dbReference type="InterPro" id="IPR003710">
    <property type="entry name" value="ApbA"/>
</dbReference>
<dbReference type="Gene3D" id="3.40.50.720">
    <property type="entry name" value="NAD(P)-binding Rossmann-like Domain"/>
    <property type="match status" value="1"/>
</dbReference>
<evidence type="ECO:0000259" key="11">
    <source>
        <dbReference type="Pfam" id="PF02558"/>
    </source>
</evidence>
<dbReference type="InterPro" id="IPR008927">
    <property type="entry name" value="6-PGluconate_DH-like_C_sf"/>
</dbReference>
<evidence type="ECO:0000256" key="6">
    <source>
        <dbReference type="ARBA" id="ARBA00022857"/>
    </source>
</evidence>
<comment type="caution">
    <text evidence="13">The sequence shown here is derived from an EMBL/GenBank/DDBJ whole genome shotgun (WGS) entry which is preliminary data.</text>
</comment>
<comment type="pathway">
    <text evidence="1 10">Cofactor biosynthesis; (R)-pantothenate biosynthesis; (R)-pantoate from 3-methyl-2-oxobutanoate: step 2/2.</text>
</comment>
<evidence type="ECO:0000256" key="3">
    <source>
        <dbReference type="ARBA" id="ARBA00013014"/>
    </source>
</evidence>
<accession>A0ABW1VMD0</accession>
<dbReference type="Pfam" id="PF02558">
    <property type="entry name" value="ApbA"/>
    <property type="match status" value="1"/>
</dbReference>
<evidence type="ECO:0000313" key="13">
    <source>
        <dbReference type="EMBL" id="MFC6362242.1"/>
    </source>
</evidence>
<evidence type="ECO:0000256" key="4">
    <source>
        <dbReference type="ARBA" id="ARBA00019465"/>
    </source>
</evidence>
<dbReference type="Gene3D" id="1.10.1040.10">
    <property type="entry name" value="N-(1-d-carboxylethyl)-l-norvaline Dehydrogenase, domain 2"/>
    <property type="match status" value="1"/>
</dbReference>
<dbReference type="NCBIfam" id="TIGR00745">
    <property type="entry name" value="apbA_panE"/>
    <property type="match status" value="1"/>
</dbReference>
<dbReference type="EMBL" id="JBHSUC010000009">
    <property type="protein sequence ID" value="MFC6362242.1"/>
    <property type="molecule type" value="Genomic_DNA"/>
</dbReference>
<dbReference type="GO" id="GO:0008677">
    <property type="term" value="F:2-dehydropantoate 2-reductase activity"/>
    <property type="evidence" value="ECO:0007669"/>
    <property type="project" value="UniProtKB-EC"/>
</dbReference>
<evidence type="ECO:0000313" key="14">
    <source>
        <dbReference type="Proteomes" id="UP001596215"/>
    </source>
</evidence>
<evidence type="ECO:0000256" key="9">
    <source>
        <dbReference type="ARBA" id="ARBA00048793"/>
    </source>
</evidence>
<dbReference type="SUPFAM" id="SSF48179">
    <property type="entry name" value="6-phosphogluconate dehydrogenase C-terminal domain-like"/>
    <property type="match status" value="1"/>
</dbReference>
<comment type="catalytic activity">
    <reaction evidence="9 10">
        <text>(R)-pantoate + NADP(+) = 2-dehydropantoate + NADPH + H(+)</text>
        <dbReference type="Rhea" id="RHEA:16233"/>
        <dbReference type="ChEBI" id="CHEBI:11561"/>
        <dbReference type="ChEBI" id="CHEBI:15378"/>
        <dbReference type="ChEBI" id="CHEBI:15980"/>
        <dbReference type="ChEBI" id="CHEBI:57783"/>
        <dbReference type="ChEBI" id="CHEBI:58349"/>
        <dbReference type="EC" id="1.1.1.169"/>
    </reaction>
</comment>
<keyword evidence="5 10" id="KW-0566">Pantothenate biosynthesis</keyword>
<evidence type="ECO:0000256" key="5">
    <source>
        <dbReference type="ARBA" id="ARBA00022655"/>
    </source>
</evidence>
<dbReference type="InterPro" id="IPR036291">
    <property type="entry name" value="NAD(P)-bd_dom_sf"/>
</dbReference>
<gene>
    <name evidence="13" type="primary">panE</name>
    <name evidence="13" type="ORF">ACFP73_09055</name>
</gene>
<dbReference type="Pfam" id="PF08546">
    <property type="entry name" value="ApbA_C"/>
    <property type="match status" value="1"/>
</dbReference>
<dbReference type="SUPFAM" id="SSF51735">
    <property type="entry name" value="NAD(P)-binding Rossmann-fold domains"/>
    <property type="match status" value="1"/>
</dbReference>
<dbReference type="InterPro" id="IPR013752">
    <property type="entry name" value="KPA_reductase"/>
</dbReference>
<dbReference type="Proteomes" id="UP001596215">
    <property type="component" value="Unassembled WGS sequence"/>
</dbReference>
<protein>
    <recommendedName>
        <fullName evidence="4 10">2-dehydropantoate 2-reductase</fullName>
        <ecNumber evidence="3 10">1.1.1.169</ecNumber>
    </recommendedName>
    <alternativeName>
        <fullName evidence="8 10">Ketopantoate reductase</fullName>
    </alternativeName>
</protein>
<evidence type="ECO:0000256" key="1">
    <source>
        <dbReference type="ARBA" id="ARBA00004994"/>
    </source>
</evidence>
<keyword evidence="14" id="KW-1185">Reference proteome</keyword>
<dbReference type="InterPro" id="IPR050838">
    <property type="entry name" value="Ketopantoate_reductase"/>
</dbReference>
<keyword evidence="6 10" id="KW-0521">NADP</keyword>
<evidence type="ECO:0000256" key="8">
    <source>
        <dbReference type="ARBA" id="ARBA00032024"/>
    </source>
</evidence>
<evidence type="ECO:0000256" key="2">
    <source>
        <dbReference type="ARBA" id="ARBA00007870"/>
    </source>
</evidence>
<evidence type="ECO:0000256" key="10">
    <source>
        <dbReference type="RuleBase" id="RU362068"/>
    </source>
</evidence>
<dbReference type="InterPro" id="IPR013328">
    <property type="entry name" value="6PGD_dom2"/>
</dbReference>
<dbReference type="EC" id="1.1.1.169" evidence="3 10"/>
<evidence type="ECO:0000259" key="12">
    <source>
        <dbReference type="Pfam" id="PF08546"/>
    </source>
</evidence>
<dbReference type="RefSeq" id="WP_212709853.1">
    <property type="nucleotide sequence ID" value="NZ_BAAAFW010000054.1"/>
</dbReference>
<dbReference type="NCBIfam" id="NF005087">
    <property type="entry name" value="PRK06522.1-1"/>
    <property type="match status" value="1"/>
</dbReference>
<proteinExistence type="inferred from homology"/>
<comment type="similarity">
    <text evidence="2 10">Belongs to the ketopantoate reductase family.</text>
</comment>
<dbReference type="InterPro" id="IPR013332">
    <property type="entry name" value="KPR_N"/>
</dbReference>
<evidence type="ECO:0000256" key="7">
    <source>
        <dbReference type="ARBA" id="ARBA00023002"/>
    </source>
</evidence>
<organism evidence="13 14">
    <name type="scientific">Tatumella punctata</name>
    <dbReference type="NCBI Taxonomy" id="399969"/>
    <lineage>
        <taxon>Bacteria</taxon>
        <taxon>Pseudomonadati</taxon>
        <taxon>Pseudomonadota</taxon>
        <taxon>Gammaproteobacteria</taxon>
        <taxon>Enterobacterales</taxon>
        <taxon>Erwiniaceae</taxon>
        <taxon>Tatumella</taxon>
    </lineage>
</organism>
<sequence>MNITVLGCGALGQIWLSALSRQGHQVQGWLRVAHPHTTVHITSPEGEVYRHIFPANNPALLAETELLLVTLKAAQISNAIQQLLPRLPAQCTIVLMHNGMGVIDELPALSQPVLRAITTHSSYRSRGQVIHVSHGITHIGPVARNESQLSPLADLMHTALPDVAWHNDILPACWQKLAINCVINPLTIKYNCRNGGLLQHQDEIRQLCEELAAVMARANLHADAQQLQSNVIHVAEHSAGNYSSMLQDIQAGRSTEINYITGYLLRKATEFGIALPAHRTLYQLVKSKESAHGHTQISAGMPGTW</sequence>
<keyword evidence="7 10" id="KW-0560">Oxidoreductase</keyword>